<organism evidence="1 2">
    <name type="scientific">Candidatus Reconcilbacillus cellulovorans</name>
    <dbReference type="NCBI Taxonomy" id="1906605"/>
    <lineage>
        <taxon>Bacteria</taxon>
        <taxon>Bacillati</taxon>
        <taxon>Bacillota</taxon>
        <taxon>Bacilli</taxon>
        <taxon>Bacillales</taxon>
        <taxon>Paenibacillaceae</taxon>
        <taxon>Candidatus Reconcilbacillus</taxon>
    </lineage>
</organism>
<reference evidence="1 2" key="1">
    <citation type="submission" date="2016-12" db="EMBL/GenBank/DDBJ databases">
        <title>Candidatus Reconcilibacillus cellulovorans genome.</title>
        <authorList>
            <person name="Kolinko S."/>
            <person name="Wu Y.-W."/>
            <person name="Tachea F."/>
            <person name="Denzel E."/>
            <person name="Hiras J."/>
            <person name="Baecker N."/>
            <person name="Chan L.J."/>
            <person name="Eichorst S.A."/>
            <person name="Frey D."/>
            <person name="Adams P.D."/>
            <person name="Pray T."/>
            <person name="Tanjore D."/>
            <person name="Petzold C.J."/>
            <person name="Gladden J.M."/>
            <person name="Simmons B.A."/>
            <person name="Singer S.W."/>
        </authorList>
    </citation>
    <scope>NUCLEOTIDE SEQUENCE [LARGE SCALE GENOMIC DNA]</scope>
    <source>
        <strain evidence="1">JTherm</strain>
    </source>
</reference>
<evidence type="ECO:0000313" key="2">
    <source>
        <dbReference type="Proteomes" id="UP000243688"/>
    </source>
</evidence>
<proteinExistence type="predicted"/>
<dbReference type="AlphaFoldDB" id="A0A2A6E0U5"/>
<evidence type="ECO:0000313" key="1">
    <source>
        <dbReference type="EMBL" id="PDO10439.1"/>
    </source>
</evidence>
<accession>A0A2A6E0U5</accession>
<comment type="caution">
    <text evidence="1">The sequence shown here is derived from an EMBL/GenBank/DDBJ whole genome shotgun (WGS) entry which is preliminary data.</text>
</comment>
<gene>
    <name evidence="1" type="ORF">BLM47_06785</name>
</gene>
<dbReference type="Proteomes" id="UP000243688">
    <property type="component" value="Unassembled WGS sequence"/>
</dbReference>
<sequence length="60" mass="7162">MFLYYARLLERYRRRILPMAVFGYEEVRREPDRLTIVFFVSEGVAIPVLYAGTEKESSKE</sequence>
<protein>
    <submittedName>
        <fullName evidence="1">Uncharacterized protein</fullName>
    </submittedName>
</protein>
<name>A0A2A6E0U5_9BACL</name>
<dbReference type="EMBL" id="MOXJ01000014">
    <property type="protein sequence ID" value="PDO10439.1"/>
    <property type="molecule type" value="Genomic_DNA"/>
</dbReference>